<proteinExistence type="predicted"/>
<organism evidence="1 2">
    <name type="scientific">Candidatus Amulumruptor caecigallinarius</name>
    <dbReference type="NCBI Taxonomy" id="2109911"/>
    <lineage>
        <taxon>Bacteria</taxon>
        <taxon>Pseudomonadati</taxon>
        <taxon>Bacteroidota</taxon>
        <taxon>Bacteroidia</taxon>
        <taxon>Bacteroidales</taxon>
        <taxon>Muribaculaceae</taxon>
        <taxon>Candidatus Amulumruptor</taxon>
    </lineage>
</organism>
<reference evidence="1" key="1">
    <citation type="journal article" date="2021" name="PeerJ">
        <title>Extensive microbial diversity within the chicken gut microbiome revealed by metagenomics and culture.</title>
        <authorList>
            <person name="Gilroy R."/>
            <person name="Ravi A."/>
            <person name="Getino M."/>
            <person name="Pursley I."/>
            <person name="Horton D.L."/>
            <person name="Alikhan N.F."/>
            <person name="Baker D."/>
            <person name="Gharbi K."/>
            <person name="Hall N."/>
            <person name="Watson M."/>
            <person name="Adriaenssens E.M."/>
            <person name="Foster-Nyarko E."/>
            <person name="Jarju S."/>
            <person name="Secka A."/>
            <person name="Antonio M."/>
            <person name="Oren A."/>
            <person name="Chaudhuri R.R."/>
            <person name="La Ragione R."/>
            <person name="Hildebrand F."/>
            <person name="Pallen M.J."/>
        </authorList>
    </citation>
    <scope>NUCLEOTIDE SEQUENCE</scope>
    <source>
        <strain evidence="1">4100</strain>
    </source>
</reference>
<dbReference type="AlphaFoldDB" id="A0A921E6L7"/>
<evidence type="ECO:0000313" key="1">
    <source>
        <dbReference type="EMBL" id="HJE38254.1"/>
    </source>
</evidence>
<name>A0A921E6L7_9BACT</name>
<gene>
    <name evidence="1" type="ORF">K8V47_00600</name>
</gene>
<evidence type="ECO:0000313" key="2">
    <source>
        <dbReference type="Proteomes" id="UP000711407"/>
    </source>
</evidence>
<accession>A0A921E6L7</accession>
<dbReference type="EMBL" id="DYXT01000006">
    <property type="protein sequence ID" value="HJE38254.1"/>
    <property type="molecule type" value="Genomic_DNA"/>
</dbReference>
<comment type="caution">
    <text evidence="1">The sequence shown here is derived from an EMBL/GenBank/DDBJ whole genome shotgun (WGS) entry which is preliminary data.</text>
</comment>
<reference evidence="1" key="2">
    <citation type="submission" date="2021-09" db="EMBL/GenBank/DDBJ databases">
        <authorList>
            <person name="Gilroy R."/>
        </authorList>
    </citation>
    <scope>NUCLEOTIDE SEQUENCE</scope>
    <source>
        <strain evidence="1">4100</strain>
    </source>
</reference>
<protein>
    <submittedName>
        <fullName evidence="1">Uncharacterized protein</fullName>
    </submittedName>
</protein>
<sequence length="45" mass="4912">MKRYLQKGWCEPASGKDNSLKGCCESVGDLLSEGGNTSAYLETER</sequence>
<dbReference type="Proteomes" id="UP000711407">
    <property type="component" value="Unassembled WGS sequence"/>
</dbReference>